<protein>
    <submittedName>
        <fullName evidence="1">2'-5' RNA ligase</fullName>
    </submittedName>
</protein>
<dbReference type="RefSeq" id="WP_133969290.1">
    <property type="nucleotide sequence ID" value="NZ_SORL01000014.1"/>
</dbReference>
<accession>A0A4V3HG32</accession>
<dbReference type="EMBL" id="SORL01000014">
    <property type="protein sequence ID" value="TDY59781.1"/>
    <property type="molecule type" value="Genomic_DNA"/>
</dbReference>
<reference evidence="1 2" key="1">
    <citation type="submission" date="2019-03" db="EMBL/GenBank/DDBJ databases">
        <title>Genomic Encyclopedia of Type Strains, Phase III (KMG-III): the genomes of soil and plant-associated and newly described type strains.</title>
        <authorList>
            <person name="Whitman W."/>
        </authorList>
    </citation>
    <scope>NUCLEOTIDE SEQUENCE [LARGE SCALE GENOMIC DNA]</scope>
    <source>
        <strain evidence="1 2">CECT 8301</strain>
    </source>
</reference>
<dbReference type="Proteomes" id="UP000294824">
    <property type="component" value="Unassembled WGS sequence"/>
</dbReference>
<keyword evidence="1" id="KW-0436">Ligase</keyword>
<gene>
    <name evidence="1" type="ORF">DFQ06_3817</name>
</gene>
<name>A0A4V3HG32_9FLAO</name>
<organism evidence="1 2">
    <name type="scientific">Algibacter lectus</name>
    <dbReference type="NCBI Taxonomy" id="221126"/>
    <lineage>
        <taxon>Bacteria</taxon>
        <taxon>Pseudomonadati</taxon>
        <taxon>Bacteroidota</taxon>
        <taxon>Flavobacteriia</taxon>
        <taxon>Flavobacteriales</taxon>
        <taxon>Flavobacteriaceae</taxon>
        <taxon>Algibacter</taxon>
    </lineage>
</organism>
<keyword evidence="2" id="KW-1185">Reference proteome</keyword>
<sequence length="226" mass="26571">MDLEYHYQDLYETSIKKIKADDYQIDTLIHDPTDKRFGITLLIRPSEEVKHNIQKFLKHLKTIDPNQYYYENSDIHITVMSIISCYNGFNLDQIDISKYIEVIKKSIIEQPLLEIEFKGVTASPSCIMLKGFMKNNSLNAIRDNLRIHFKNSSLEQSLDKRYTIQTAHTTVVRFCNPLNNKTAFLTAVESYKNYNFGTFKVDNLELVYNDWYQKEGHVKTLFNFSI</sequence>
<evidence type="ECO:0000313" key="1">
    <source>
        <dbReference type="EMBL" id="TDY59781.1"/>
    </source>
</evidence>
<comment type="caution">
    <text evidence="1">The sequence shown here is derived from an EMBL/GenBank/DDBJ whole genome shotgun (WGS) entry which is preliminary data.</text>
</comment>
<dbReference type="GO" id="GO:0016874">
    <property type="term" value="F:ligase activity"/>
    <property type="evidence" value="ECO:0007669"/>
    <property type="project" value="UniProtKB-KW"/>
</dbReference>
<evidence type="ECO:0000313" key="2">
    <source>
        <dbReference type="Proteomes" id="UP000294824"/>
    </source>
</evidence>
<dbReference type="Gene3D" id="3.90.1140.10">
    <property type="entry name" value="Cyclic phosphodiesterase"/>
    <property type="match status" value="1"/>
</dbReference>
<proteinExistence type="predicted"/>
<dbReference type="AlphaFoldDB" id="A0A4V3HG32"/>